<reference evidence="2 3" key="1">
    <citation type="journal article" date="2024" name="Ann. Entomol. Soc. Am.">
        <title>Genomic analyses of the southern and eastern yellowjacket wasps (Hymenoptera: Vespidae) reveal evolutionary signatures of social life.</title>
        <authorList>
            <person name="Catto M.A."/>
            <person name="Caine P.B."/>
            <person name="Orr S.E."/>
            <person name="Hunt B.G."/>
            <person name="Goodisman M.A.D."/>
        </authorList>
    </citation>
    <scope>NUCLEOTIDE SEQUENCE [LARGE SCALE GENOMIC DNA]</scope>
    <source>
        <strain evidence="2">233</strain>
        <tissue evidence="2">Head and thorax</tissue>
    </source>
</reference>
<proteinExistence type="predicted"/>
<name>A0ABD2APD8_VESSQ</name>
<dbReference type="EMBL" id="JAUDFV010000141">
    <property type="protein sequence ID" value="KAL2722489.1"/>
    <property type="molecule type" value="Genomic_DNA"/>
</dbReference>
<keyword evidence="1" id="KW-0472">Membrane</keyword>
<feature type="transmembrane region" description="Helical" evidence="1">
    <location>
        <begin position="48"/>
        <end position="65"/>
    </location>
</feature>
<dbReference type="PANTHER" id="PTHR33539:SF1">
    <property type="entry name" value="UPF0764 PROTEIN C16ORF89"/>
    <property type="match status" value="1"/>
</dbReference>
<keyword evidence="3" id="KW-1185">Reference proteome</keyword>
<dbReference type="AlphaFoldDB" id="A0ABD2APD8"/>
<sequence length="379" mass="43702">MNLVAINNVKFRLYVCDDKRWGDYKARIANDPLLSRGCTPMEWSVQKITCFLLIFAILGCFIVGAKGDFNYTDFDLKLNALFKVIKYIHKRPQQMTIGTIYAITLTEVFLVKTLLHENTYYLEKTYLHDLRKLLEFSYTTRKILTNAIVPINEEMKLLKKVLNDPKFWMREISWKNQTLGAAPPLPSQGLSYANGEDLMMKGRPKEYESDYCLVGIVKQKFYNECSIPYKCIQMIMNKDNPKGYPLTHRLLIIQTLRAMGCKENRRVPFLKLLPTYCSRILQNMIDIEAIGFPYNARDLLMEQVVLCGSEGYLEFMDKHYEDLILSWSHPSGCYSAFGYGEFIPKSNMNTDFGCDSHATGLGAASLALFIRKDIETAFQ</sequence>
<comment type="caution">
    <text evidence="2">The sequence shown here is derived from an EMBL/GenBank/DDBJ whole genome shotgun (WGS) entry which is preliminary data.</text>
</comment>
<protein>
    <submittedName>
        <fullName evidence="2">UPF0764 protein C16orf89 isoform X3</fullName>
    </submittedName>
</protein>
<dbReference type="InterPro" id="IPR031751">
    <property type="entry name" value="DUF4735"/>
</dbReference>
<dbReference type="Pfam" id="PF15882">
    <property type="entry name" value="DUF4735"/>
    <property type="match status" value="1"/>
</dbReference>
<evidence type="ECO:0000313" key="3">
    <source>
        <dbReference type="Proteomes" id="UP001607302"/>
    </source>
</evidence>
<dbReference type="Proteomes" id="UP001607302">
    <property type="component" value="Unassembled WGS sequence"/>
</dbReference>
<keyword evidence="1" id="KW-1133">Transmembrane helix</keyword>
<organism evidence="2 3">
    <name type="scientific">Vespula squamosa</name>
    <name type="common">Southern yellow jacket</name>
    <name type="synonym">Wasp</name>
    <dbReference type="NCBI Taxonomy" id="30214"/>
    <lineage>
        <taxon>Eukaryota</taxon>
        <taxon>Metazoa</taxon>
        <taxon>Ecdysozoa</taxon>
        <taxon>Arthropoda</taxon>
        <taxon>Hexapoda</taxon>
        <taxon>Insecta</taxon>
        <taxon>Pterygota</taxon>
        <taxon>Neoptera</taxon>
        <taxon>Endopterygota</taxon>
        <taxon>Hymenoptera</taxon>
        <taxon>Apocrita</taxon>
        <taxon>Aculeata</taxon>
        <taxon>Vespoidea</taxon>
        <taxon>Vespidae</taxon>
        <taxon>Vespinae</taxon>
        <taxon>Vespula</taxon>
    </lineage>
</organism>
<gene>
    <name evidence="2" type="ORF">V1478_009352</name>
</gene>
<keyword evidence="1" id="KW-0812">Transmembrane</keyword>
<evidence type="ECO:0000313" key="2">
    <source>
        <dbReference type="EMBL" id="KAL2722489.1"/>
    </source>
</evidence>
<accession>A0ABD2APD8</accession>
<dbReference type="PANTHER" id="PTHR33539">
    <property type="entry name" value="UPF0764 PROTEIN C16ORF89"/>
    <property type="match status" value="1"/>
</dbReference>
<evidence type="ECO:0000256" key="1">
    <source>
        <dbReference type="SAM" id="Phobius"/>
    </source>
</evidence>